<protein>
    <recommendedName>
        <fullName evidence="3 9">4-diphosphocytidyl-2-C-methyl-D-erythritol kinase</fullName>
        <shortName evidence="9">CMK</shortName>
        <ecNumber evidence="2 9">2.7.1.148</ecNumber>
    </recommendedName>
    <alternativeName>
        <fullName evidence="8 9">4-(cytidine-5'-diphospho)-2-C-methyl-D-erythritol kinase</fullName>
    </alternativeName>
</protein>
<name>A0A0D0GL42_9SPHI</name>
<reference evidence="12 13" key="1">
    <citation type="submission" date="2015-01" db="EMBL/GenBank/DDBJ databases">
        <title>Draft genome sequence of Pedobacter sp. NL19 isolated from sludge of an effluent treatment pond in an abandoned uranium mine.</title>
        <authorList>
            <person name="Santos T."/>
            <person name="Caetano T."/>
            <person name="Covas C."/>
            <person name="Cruz A."/>
            <person name="Mendo S."/>
        </authorList>
    </citation>
    <scope>NUCLEOTIDE SEQUENCE [LARGE SCALE GENOMIC DNA]</scope>
    <source>
        <strain evidence="12 13">NL19</strain>
    </source>
</reference>
<keyword evidence="13" id="KW-1185">Reference proteome</keyword>
<comment type="function">
    <text evidence="9">Catalyzes the phosphorylation of the position 2 hydroxy group of 4-diphosphocytidyl-2C-methyl-D-erythritol.</text>
</comment>
<sequence>MLAFANAKINLGLNVTDKRTDGYHNLETVFYPVKLYDVVEITDAAETSCQLRGIDIPGEMTDNICLKAFSLIQQDFDIPAQQITLLKQIPVGAGLGGGSADAAFLIQLLNTKFKLGLTTAAMEDYARVLGADCAFFIENKPVFATGKGDQFSPLSLDLSGYYMVLVKPPVHVATAAAYSTLVPASPETSLKEQINLPVKEWKTFLKNDFEKPVFSKYPEISQIKEQLYHAGAKFALMSGSGSSVFAIFEGAVTLPQLEIDNKVFYNI</sequence>
<evidence type="ECO:0000259" key="11">
    <source>
        <dbReference type="Pfam" id="PF08544"/>
    </source>
</evidence>
<dbReference type="PIRSF" id="PIRSF010376">
    <property type="entry name" value="IspE"/>
    <property type="match status" value="1"/>
</dbReference>
<dbReference type="RefSeq" id="WP_041885793.1">
    <property type="nucleotide sequence ID" value="NZ_CP157278.1"/>
</dbReference>
<dbReference type="EC" id="2.7.1.148" evidence="2 9"/>
<evidence type="ECO:0000256" key="2">
    <source>
        <dbReference type="ARBA" id="ARBA00012052"/>
    </source>
</evidence>
<dbReference type="PANTHER" id="PTHR43527:SF2">
    <property type="entry name" value="4-DIPHOSPHOCYTIDYL-2-C-METHYL-D-ERYTHRITOL KINASE, CHLOROPLASTIC"/>
    <property type="match status" value="1"/>
</dbReference>
<dbReference type="Gene3D" id="3.30.230.10">
    <property type="match status" value="1"/>
</dbReference>
<evidence type="ECO:0000313" key="12">
    <source>
        <dbReference type="EMBL" id="KIO75161.1"/>
    </source>
</evidence>
<keyword evidence="7 9" id="KW-0067">ATP-binding</keyword>
<feature type="domain" description="GHMP kinase N-terminal" evidence="10">
    <location>
        <begin position="63"/>
        <end position="137"/>
    </location>
</feature>
<evidence type="ECO:0000259" key="10">
    <source>
        <dbReference type="Pfam" id="PF00288"/>
    </source>
</evidence>
<evidence type="ECO:0000256" key="7">
    <source>
        <dbReference type="ARBA" id="ARBA00022840"/>
    </source>
</evidence>
<dbReference type="SUPFAM" id="SSF54211">
    <property type="entry name" value="Ribosomal protein S5 domain 2-like"/>
    <property type="match status" value="1"/>
</dbReference>
<organism evidence="12 13">
    <name type="scientific">Pedobacter lusitanus</name>
    <dbReference type="NCBI Taxonomy" id="1503925"/>
    <lineage>
        <taxon>Bacteria</taxon>
        <taxon>Pseudomonadati</taxon>
        <taxon>Bacteroidota</taxon>
        <taxon>Sphingobacteriia</taxon>
        <taxon>Sphingobacteriales</taxon>
        <taxon>Sphingobacteriaceae</taxon>
        <taxon>Pedobacter</taxon>
    </lineage>
</organism>
<feature type="active site" evidence="9">
    <location>
        <position position="132"/>
    </location>
</feature>
<dbReference type="Gene3D" id="3.30.70.890">
    <property type="entry name" value="GHMP kinase, C-terminal domain"/>
    <property type="match status" value="1"/>
</dbReference>
<comment type="catalytic activity">
    <reaction evidence="9">
        <text>4-CDP-2-C-methyl-D-erythritol + ATP = 4-CDP-2-C-methyl-D-erythritol 2-phosphate + ADP + H(+)</text>
        <dbReference type="Rhea" id="RHEA:18437"/>
        <dbReference type="ChEBI" id="CHEBI:15378"/>
        <dbReference type="ChEBI" id="CHEBI:30616"/>
        <dbReference type="ChEBI" id="CHEBI:57823"/>
        <dbReference type="ChEBI" id="CHEBI:57919"/>
        <dbReference type="ChEBI" id="CHEBI:456216"/>
        <dbReference type="EC" id="2.7.1.148"/>
    </reaction>
</comment>
<keyword evidence="6 9" id="KW-0418">Kinase</keyword>
<dbReference type="HAMAP" id="MF_00061">
    <property type="entry name" value="IspE"/>
    <property type="match status" value="1"/>
</dbReference>
<dbReference type="EMBL" id="JXRA01000113">
    <property type="protein sequence ID" value="KIO75161.1"/>
    <property type="molecule type" value="Genomic_DNA"/>
</dbReference>
<comment type="caution">
    <text evidence="12">The sequence shown here is derived from an EMBL/GenBank/DDBJ whole genome shotgun (WGS) entry which is preliminary data.</text>
</comment>
<evidence type="ECO:0000256" key="8">
    <source>
        <dbReference type="ARBA" id="ARBA00032554"/>
    </source>
</evidence>
<comment type="similarity">
    <text evidence="1 9">Belongs to the GHMP kinase family. IspE subfamily.</text>
</comment>
<dbReference type="InterPro" id="IPR004424">
    <property type="entry name" value="IspE"/>
</dbReference>
<dbReference type="InterPro" id="IPR036554">
    <property type="entry name" value="GHMP_kinase_C_sf"/>
</dbReference>
<dbReference type="AlphaFoldDB" id="A0A0D0GL42"/>
<evidence type="ECO:0000256" key="1">
    <source>
        <dbReference type="ARBA" id="ARBA00009684"/>
    </source>
</evidence>
<dbReference type="GO" id="GO:0005524">
    <property type="term" value="F:ATP binding"/>
    <property type="evidence" value="ECO:0007669"/>
    <property type="project" value="UniProtKB-UniRule"/>
</dbReference>
<dbReference type="GO" id="GO:0019288">
    <property type="term" value="P:isopentenyl diphosphate biosynthetic process, methylerythritol 4-phosphate pathway"/>
    <property type="evidence" value="ECO:0007669"/>
    <property type="project" value="UniProtKB-UniRule"/>
</dbReference>
<comment type="pathway">
    <text evidence="9">Isoprenoid biosynthesis; isopentenyl diphosphate biosynthesis via DXP pathway; isopentenyl diphosphate from 1-deoxy-D-xylulose 5-phosphate: step 3/6.</text>
</comment>
<feature type="binding site" evidence="9">
    <location>
        <begin position="90"/>
        <end position="100"/>
    </location>
    <ligand>
        <name>ATP</name>
        <dbReference type="ChEBI" id="CHEBI:30616"/>
    </ligand>
</feature>
<evidence type="ECO:0000313" key="13">
    <source>
        <dbReference type="Proteomes" id="UP000032049"/>
    </source>
</evidence>
<proteinExistence type="inferred from homology"/>
<accession>A0A0D0GL42</accession>
<dbReference type="GO" id="GO:0016114">
    <property type="term" value="P:terpenoid biosynthetic process"/>
    <property type="evidence" value="ECO:0007669"/>
    <property type="project" value="UniProtKB-UniRule"/>
</dbReference>
<dbReference type="InterPro" id="IPR006204">
    <property type="entry name" value="GHMP_kinase_N_dom"/>
</dbReference>
<evidence type="ECO:0000256" key="9">
    <source>
        <dbReference type="HAMAP-Rule" id="MF_00061"/>
    </source>
</evidence>
<dbReference type="PANTHER" id="PTHR43527">
    <property type="entry name" value="4-DIPHOSPHOCYTIDYL-2-C-METHYL-D-ERYTHRITOL KINASE, CHLOROPLASTIC"/>
    <property type="match status" value="1"/>
</dbReference>
<evidence type="ECO:0000256" key="6">
    <source>
        <dbReference type="ARBA" id="ARBA00022777"/>
    </source>
</evidence>
<keyword evidence="4 9" id="KW-0808">Transferase</keyword>
<dbReference type="InterPro" id="IPR013750">
    <property type="entry name" value="GHMP_kinase_C_dom"/>
</dbReference>
<feature type="active site" evidence="9">
    <location>
        <position position="8"/>
    </location>
</feature>
<dbReference type="STRING" id="1503925.TH53_22350"/>
<dbReference type="UniPathway" id="UPA00056">
    <property type="reaction ID" value="UER00094"/>
</dbReference>
<dbReference type="InterPro" id="IPR014721">
    <property type="entry name" value="Ribsml_uS5_D2-typ_fold_subgr"/>
</dbReference>
<keyword evidence="5 9" id="KW-0547">Nucleotide-binding</keyword>
<dbReference type="Proteomes" id="UP000032049">
    <property type="component" value="Unassembled WGS sequence"/>
</dbReference>
<feature type="domain" description="GHMP kinase C-terminal" evidence="11">
    <location>
        <begin position="207"/>
        <end position="249"/>
    </location>
</feature>
<dbReference type="GO" id="GO:0050515">
    <property type="term" value="F:4-(cytidine 5'-diphospho)-2-C-methyl-D-erythritol kinase activity"/>
    <property type="evidence" value="ECO:0007669"/>
    <property type="project" value="UniProtKB-UniRule"/>
</dbReference>
<keyword evidence="9" id="KW-0414">Isoprene biosynthesis</keyword>
<dbReference type="OrthoDB" id="9809438at2"/>
<dbReference type="NCBIfam" id="TIGR00154">
    <property type="entry name" value="ispE"/>
    <property type="match status" value="1"/>
</dbReference>
<evidence type="ECO:0000256" key="5">
    <source>
        <dbReference type="ARBA" id="ARBA00022741"/>
    </source>
</evidence>
<evidence type="ECO:0000256" key="4">
    <source>
        <dbReference type="ARBA" id="ARBA00022679"/>
    </source>
</evidence>
<evidence type="ECO:0000256" key="3">
    <source>
        <dbReference type="ARBA" id="ARBA00017473"/>
    </source>
</evidence>
<dbReference type="Pfam" id="PF00288">
    <property type="entry name" value="GHMP_kinases_N"/>
    <property type="match status" value="1"/>
</dbReference>
<gene>
    <name evidence="9" type="primary">ispE</name>
    <name evidence="12" type="ORF">TH53_22350</name>
</gene>
<dbReference type="InterPro" id="IPR020568">
    <property type="entry name" value="Ribosomal_Su5_D2-typ_SF"/>
</dbReference>
<dbReference type="Pfam" id="PF08544">
    <property type="entry name" value="GHMP_kinases_C"/>
    <property type="match status" value="1"/>
</dbReference>
<dbReference type="SUPFAM" id="SSF55060">
    <property type="entry name" value="GHMP Kinase, C-terminal domain"/>
    <property type="match status" value="1"/>
</dbReference>